<keyword evidence="8" id="KW-1185">Reference proteome</keyword>
<evidence type="ECO:0000259" key="6">
    <source>
        <dbReference type="PROSITE" id="PS51039"/>
    </source>
</evidence>
<dbReference type="SMART" id="SM00154">
    <property type="entry name" value="ZnF_AN1"/>
    <property type="match status" value="1"/>
</dbReference>
<dbReference type="InterPro" id="IPR000058">
    <property type="entry name" value="Znf_AN1"/>
</dbReference>
<organism evidence="7 8">
    <name type="scientific">Halorubrum aquaticum</name>
    <dbReference type="NCBI Taxonomy" id="387340"/>
    <lineage>
        <taxon>Archaea</taxon>
        <taxon>Methanobacteriati</taxon>
        <taxon>Methanobacteriota</taxon>
        <taxon>Stenosarchaea group</taxon>
        <taxon>Halobacteria</taxon>
        <taxon>Halobacteriales</taxon>
        <taxon>Haloferacaceae</taxon>
        <taxon>Halorubrum</taxon>
    </lineage>
</organism>
<name>A0A1I2ZF81_9EURY</name>
<dbReference type="Gene3D" id="4.10.1110.10">
    <property type="entry name" value="AN1-like Zinc finger"/>
    <property type="match status" value="1"/>
</dbReference>
<keyword evidence="5" id="KW-0472">Membrane</keyword>
<proteinExistence type="predicted"/>
<dbReference type="InterPro" id="IPR035896">
    <property type="entry name" value="AN1-like_Znf"/>
</dbReference>
<keyword evidence="5" id="KW-0812">Transmembrane</keyword>
<dbReference type="OrthoDB" id="322816at2157"/>
<gene>
    <name evidence="7" type="ORF">SAMN04488066_10218</name>
</gene>
<dbReference type="Pfam" id="PF01428">
    <property type="entry name" value="zf-AN1"/>
    <property type="match status" value="1"/>
</dbReference>
<evidence type="ECO:0000256" key="5">
    <source>
        <dbReference type="SAM" id="Phobius"/>
    </source>
</evidence>
<sequence>MNCEVCGETDSMSYTCSRCGETYCVSHRLPESHECIGLAVEKAQREAIRAEGGEIPWYEDESEQPLSEGRESANQNSQSELWPNTILLVLVTLLAVLGLGYLALGFLGGVL</sequence>
<feature type="transmembrane region" description="Helical" evidence="5">
    <location>
        <begin position="86"/>
        <end position="110"/>
    </location>
</feature>
<dbReference type="AlphaFoldDB" id="A0A1I2ZF81"/>
<evidence type="ECO:0000313" key="7">
    <source>
        <dbReference type="EMBL" id="SFH36384.1"/>
    </source>
</evidence>
<keyword evidence="1" id="KW-0479">Metal-binding</keyword>
<reference evidence="7 8" key="1">
    <citation type="submission" date="2016-10" db="EMBL/GenBank/DDBJ databases">
        <authorList>
            <person name="Varghese N."/>
            <person name="Submissions S."/>
        </authorList>
    </citation>
    <scope>NUCLEOTIDE SEQUENCE [LARGE SCALE GENOMIC DNA]</scope>
    <source>
        <strain evidence="7 8">CGMCC 1.6377</strain>
    </source>
</reference>
<evidence type="ECO:0000256" key="3">
    <source>
        <dbReference type="ARBA" id="ARBA00022833"/>
    </source>
</evidence>
<keyword evidence="3" id="KW-0862">Zinc</keyword>
<feature type="region of interest" description="Disordered" evidence="4">
    <location>
        <begin position="52"/>
        <end position="76"/>
    </location>
</feature>
<dbReference type="GO" id="GO:0008270">
    <property type="term" value="F:zinc ion binding"/>
    <property type="evidence" value="ECO:0007669"/>
    <property type="project" value="UniProtKB-KW"/>
</dbReference>
<dbReference type="EMBL" id="FOPZ01000002">
    <property type="protein sequence ID" value="SFH36384.1"/>
    <property type="molecule type" value="Genomic_DNA"/>
</dbReference>
<dbReference type="Proteomes" id="UP000323537">
    <property type="component" value="Unassembled WGS sequence"/>
</dbReference>
<dbReference type="RefSeq" id="WP_149783197.1">
    <property type="nucleotide sequence ID" value="NZ_BAAADP010000005.1"/>
</dbReference>
<accession>A0A1I2ZF81</accession>
<dbReference type="SUPFAM" id="SSF118310">
    <property type="entry name" value="AN1-like Zinc finger"/>
    <property type="match status" value="1"/>
</dbReference>
<dbReference type="PROSITE" id="PS51039">
    <property type="entry name" value="ZF_AN1"/>
    <property type="match status" value="1"/>
</dbReference>
<keyword evidence="2" id="KW-0863">Zinc-finger</keyword>
<evidence type="ECO:0000256" key="4">
    <source>
        <dbReference type="SAM" id="MobiDB-lite"/>
    </source>
</evidence>
<protein>
    <submittedName>
        <fullName evidence="7">AN1-like Zinc finger</fullName>
    </submittedName>
</protein>
<evidence type="ECO:0000256" key="2">
    <source>
        <dbReference type="ARBA" id="ARBA00022771"/>
    </source>
</evidence>
<feature type="domain" description="AN1-type" evidence="6">
    <location>
        <begin position="1"/>
        <end position="43"/>
    </location>
</feature>
<evidence type="ECO:0000313" key="8">
    <source>
        <dbReference type="Proteomes" id="UP000323537"/>
    </source>
</evidence>
<keyword evidence="5" id="KW-1133">Transmembrane helix</keyword>
<evidence type="ECO:0000256" key="1">
    <source>
        <dbReference type="ARBA" id="ARBA00022723"/>
    </source>
</evidence>